<evidence type="ECO:0000256" key="5">
    <source>
        <dbReference type="ARBA" id="ARBA00022692"/>
    </source>
</evidence>
<keyword evidence="3" id="KW-1003">Cell membrane</keyword>
<keyword evidence="5 8" id="KW-0812">Transmembrane</keyword>
<dbReference type="GO" id="GO:0005886">
    <property type="term" value="C:plasma membrane"/>
    <property type="evidence" value="ECO:0007669"/>
    <property type="project" value="UniProtKB-SubCell"/>
</dbReference>
<organism evidence="10 11">
    <name type="scientific">Noviherbaspirillum humi</name>
    <dbReference type="NCBI Taxonomy" id="1688639"/>
    <lineage>
        <taxon>Bacteria</taxon>
        <taxon>Pseudomonadati</taxon>
        <taxon>Pseudomonadota</taxon>
        <taxon>Betaproteobacteria</taxon>
        <taxon>Burkholderiales</taxon>
        <taxon>Oxalobacteraceae</taxon>
        <taxon>Noviherbaspirillum</taxon>
    </lineage>
</organism>
<dbReference type="PANTHER" id="PTHR30012:SF4">
    <property type="entry name" value="MSHA BIOGENESIS PROTEIN MSHG"/>
    <property type="match status" value="1"/>
</dbReference>
<dbReference type="Gene3D" id="1.20.81.30">
    <property type="entry name" value="Type II secretion system (T2SS), domain F"/>
    <property type="match status" value="2"/>
</dbReference>
<evidence type="ECO:0000259" key="9">
    <source>
        <dbReference type="Pfam" id="PF00482"/>
    </source>
</evidence>
<protein>
    <submittedName>
        <fullName evidence="10">MSHA biogenesis protein MshG</fullName>
    </submittedName>
</protein>
<gene>
    <name evidence="10" type="ORF">SAMN06265795_10775</name>
</gene>
<dbReference type="EMBL" id="FZOT01000007">
    <property type="protein sequence ID" value="SNS82692.1"/>
    <property type="molecule type" value="Genomic_DNA"/>
</dbReference>
<feature type="transmembrane region" description="Helical" evidence="8">
    <location>
        <begin position="225"/>
        <end position="243"/>
    </location>
</feature>
<dbReference type="InterPro" id="IPR018076">
    <property type="entry name" value="T2SS_GspF_dom"/>
</dbReference>
<evidence type="ECO:0000256" key="6">
    <source>
        <dbReference type="ARBA" id="ARBA00022989"/>
    </source>
</evidence>
<dbReference type="FunFam" id="1.20.81.30:FF:000001">
    <property type="entry name" value="Type II secretion system protein F"/>
    <property type="match status" value="2"/>
</dbReference>
<comment type="similarity">
    <text evidence="2">Belongs to the GSP F family.</text>
</comment>
<keyword evidence="7 8" id="KW-0472">Membrane</keyword>
<evidence type="ECO:0000313" key="11">
    <source>
        <dbReference type="Proteomes" id="UP000198284"/>
    </source>
</evidence>
<keyword evidence="11" id="KW-1185">Reference proteome</keyword>
<dbReference type="AlphaFoldDB" id="A0A239HMZ2"/>
<dbReference type="GO" id="GO:0015628">
    <property type="term" value="P:protein secretion by the type II secretion system"/>
    <property type="evidence" value="ECO:0007669"/>
    <property type="project" value="TreeGrafter"/>
</dbReference>
<evidence type="ECO:0000256" key="4">
    <source>
        <dbReference type="ARBA" id="ARBA00022519"/>
    </source>
</evidence>
<evidence type="ECO:0000256" key="7">
    <source>
        <dbReference type="ARBA" id="ARBA00023136"/>
    </source>
</evidence>
<evidence type="ECO:0000256" key="1">
    <source>
        <dbReference type="ARBA" id="ARBA00004429"/>
    </source>
</evidence>
<keyword evidence="4" id="KW-0997">Cell inner membrane</keyword>
<dbReference type="RefSeq" id="WP_089399671.1">
    <property type="nucleotide sequence ID" value="NZ_FZOT01000007.1"/>
</dbReference>
<dbReference type="InterPro" id="IPR003004">
    <property type="entry name" value="GspF/PilC"/>
</dbReference>
<dbReference type="PANTHER" id="PTHR30012">
    <property type="entry name" value="GENERAL SECRETION PATHWAY PROTEIN"/>
    <property type="match status" value="1"/>
</dbReference>
<accession>A0A239HMZ2</accession>
<feature type="domain" description="Type II secretion system protein GspF" evidence="9">
    <location>
        <begin position="274"/>
        <end position="396"/>
    </location>
</feature>
<evidence type="ECO:0000313" key="10">
    <source>
        <dbReference type="EMBL" id="SNS82692.1"/>
    </source>
</evidence>
<evidence type="ECO:0000256" key="3">
    <source>
        <dbReference type="ARBA" id="ARBA00022475"/>
    </source>
</evidence>
<comment type="subcellular location">
    <subcellularLocation>
        <location evidence="1">Cell inner membrane</location>
        <topology evidence="1">Multi-pass membrane protein</topology>
    </subcellularLocation>
</comment>
<dbReference type="OrthoDB" id="9805682at2"/>
<evidence type="ECO:0000256" key="8">
    <source>
        <dbReference type="SAM" id="Phobius"/>
    </source>
</evidence>
<evidence type="ECO:0000256" key="2">
    <source>
        <dbReference type="ARBA" id="ARBA00005745"/>
    </source>
</evidence>
<dbReference type="Pfam" id="PF00482">
    <property type="entry name" value="T2SSF"/>
    <property type="match status" value="2"/>
</dbReference>
<feature type="transmembrane region" description="Helical" evidence="8">
    <location>
        <begin position="176"/>
        <end position="197"/>
    </location>
</feature>
<proteinExistence type="inferred from homology"/>
<keyword evidence="6 8" id="KW-1133">Transmembrane helix</keyword>
<feature type="domain" description="Type II secretion system protein GspF" evidence="9">
    <location>
        <begin position="71"/>
        <end position="194"/>
    </location>
</feature>
<dbReference type="PRINTS" id="PR00812">
    <property type="entry name" value="BCTERIALGSPF"/>
</dbReference>
<dbReference type="InterPro" id="IPR042094">
    <property type="entry name" value="T2SS_GspF_sf"/>
</dbReference>
<name>A0A239HMZ2_9BURK</name>
<reference evidence="10 11" key="1">
    <citation type="submission" date="2017-06" db="EMBL/GenBank/DDBJ databases">
        <authorList>
            <person name="Kim H.J."/>
            <person name="Triplett B.A."/>
        </authorList>
    </citation>
    <scope>NUCLEOTIDE SEQUENCE [LARGE SCALE GENOMIC DNA]</scope>
    <source>
        <strain evidence="10 11">U15</strain>
    </source>
</reference>
<dbReference type="Proteomes" id="UP000198284">
    <property type="component" value="Unassembled WGS sequence"/>
</dbReference>
<feature type="transmembrane region" description="Helical" evidence="8">
    <location>
        <begin position="377"/>
        <end position="398"/>
    </location>
</feature>
<sequence length="409" mass="45126">MASYHYRARNSRGELMQGVVDGADSGAVAAYLVNIGAIPIDIKLEKARSESGRLWEKLTDVPVTTLDVQLFCRQMYTLLKAGVPIMQALDGLRDSATNKSFGRVIGNLRESLNAGQELSAAMRAHAKVFSSYFISMVQVGEITGRLSEIFPRLHDYLEFDRSMREQVKAALQYPKFVMLAMIGAMSVVNLMVIPRFATIFSKAKIELPLMTRVLLNSSSFMTNNWPILLGLALLAVIGWNAWVKSKDGRYTWDKAKLGIPIAGPIIHKAVMARFARSLALAQQSGIPASQALSIVSRTVDNSYIGSAVEQMRDGVERGETILKTAKTTGVFTPIVLQMIAVGEESGDIDGLMNEIADMYEREVKHELKMLSTKIEPLMLSFMAVLVLVLALGVFVPMWDMSQLTNVQGR</sequence>